<dbReference type="InterPro" id="IPR050189">
    <property type="entry name" value="MFS_Efflux_Transporters"/>
</dbReference>
<keyword evidence="8" id="KW-0997">Cell inner membrane</keyword>
<dbReference type="NCBIfam" id="TIGR00710">
    <property type="entry name" value="efflux_Bcr_CflA"/>
    <property type="match status" value="1"/>
</dbReference>
<dbReference type="InterPro" id="IPR011701">
    <property type="entry name" value="MFS"/>
</dbReference>
<keyword evidence="3 8" id="KW-0813">Transport</keyword>
<dbReference type="CDD" id="cd17320">
    <property type="entry name" value="MFS_MdfA_MDR_like"/>
    <property type="match status" value="1"/>
</dbReference>
<accession>A0A8J7LUE4</accession>
<dbReference type="PANTHER" id="PTHR43124:SF3">
    <property type="entry name" value="CHLORAMPHENICOL EFFLUX PUMP RV0191"/>
    <property type="match status" value="1"/>
</dbReference>
<feature type="transmembrane region" description="Helical" evidence="8">
    <location>
        <begin position="83"/>
        <end position="102"/>
    </location>
</feature>
<evidence type="ECO:0000256" key="8">
    <source>
        <dbReference type="RuleBase" id="RU365088"/>
    </source>
</evidence>
<keyword evidence="7 8" id="KW-0472">Membrane</keyword>
<proteinExistence type="inferred from homology"/>
<evidence type="ECO:0000256" key="4">
    <source>
        <dbReference type="ARBA" id="ARBA00022475"/>
    </source>
</evidence>
<evidence type="ECO:0000259" key="9">
    <source>
        <dbReference type="PROSITE" id="PS50850"/>
    </source>
</evidence>
<dbReference type="GO" id="GO:0005886">
    <property type="term" value="C:plasma membrane"/>
    <property type="evidence" value="ECO:0007669"/>
    <property type="project" value="UniProtKB-SubCell"/>
</dbReference>
<dbReference type="PANTHER" id="PTHR43124">
    <property type="entry name" value="PURINE EFFLUX PUMP PBUE"/>
    <property type="match status" value="1"/>
</dbReference>
<reference evidence="10" key="1">
    <citation type="submission" date="2020-10" db="EMBL/GenBank/DDBJ databases">
        <title>Paenihalocynthiibacter styelae gen. nov., sp. nov., isolated from stalked sea squirt Styela clava.</title>
        <authorList>
            <person name="Kim Y.-O."/>
            <person name="Yoon J.-H."/>
        </authorList>
    </citation>
    <scope>NUCLEOTIDE SEQUENCE</scope>
    <source>
        <strain evidence="10">MYP1-1</strain>
    </source>
</reference>
<gene>
    <name evidence="10" type="ORF">H1D41_03505</name>
</gene>
<dbReference type="PROSITE" id="PS00216">
    <property type="entry name" value="SUGAR_TRANSPORT_1"/>
    <property type="match status" value="1"/>
</dbReference>
<feature type="transmembrane region" description="Helical" evidence="8">
    <location>
        <begin position="283"/>
        <end position="306"/>
    </location>
</feature>
<feature type="transmembrane region" description="Helical" evidence="8">
    <location>
        <begin position="52"/>
        <end position="71"/>
    </location>
</feature>
<dbReference type="SUPFAM" id="SSF103473">
    <property type="entry name" value="MFS general substrate transporter"/>
    <property type="match status" value="1"/>
</dbReference>
<comment type="similarity">
    <text evidence="2 8">Belongs to the major facilitator superfamily. Bcr/CmlA family.</text>
</comment>
<feature type="transmembrane region" description="Helical" evidence="8">
    <location>
        <begin position="253"/>
        <end position="271"/>
    </location>
</feature>
<evidence type="ECO:0000256" key="5">
    <source>
        <dbReference type="ARBA" id="ARBA00022692"/>
    </source>
</evidence>
<evidence type="ECO:0000256" key="6">
    <source>
        <dbReference type="ARBA" id="ARBA00022989"/>
    </source>
</evidence>
<dbReference type="InterPro" id="IPR005829">
    <property type="entry name" value="Sugar_transporter_CS"/>
</dbReference>
<dbReference type="InterPro" id="IPR036259">
    <property type="entry name" value="MFS_trans_sf"/>
</dbReference>
<dbReference type="EMBL" id="JADCKQ010000002">
    <property type="protein sequence ID" value="MBI1492697.1"/>
    <property type="molecule type" value="Genomic_DNA"/>
</dbReference>
<dbReference type="PROSITE" id="PS50850">
    <property type="entry name" value="MFS"/>
    <property type="match status" value="1"/>
</dbReference>
<evidence type="ECO:0000256" key="3">
    <source>
        <dbReference type="ARBA" id="ARBA00022448"/>
    </source>
</evidence>
<feature type="transmembrane region" description="Helical" evidence="8">
    <location>
        <begin position="347"/>
        <end position="365"/>
    </location>
</feature>
<dbReference type="InterPro" id="IPR004812">
    <property type="entry name" value="Efflux_drug-R_Bcr/CmlA"/>
</dbReference>
<feature type="transmembrane region" description="Helical" evidence="8">
    <location>
        <begin position="140"/>
        <end position="159"/>
    </location>
</feature>
<evidence type="ECO:0000313" key="11">
    <source>
        <dbReference type="Proteomes" id="UP000640583"/>
    </source>
</evidence>
<feature type="transmembrane region" description="Helical" evidence="8">
    <location>
        <begin position="377"/>
        <end position="397"/>
    </location>
</feature>
<dbReference type="RefSeq" id="WP_228847604.1">
    <property type="nucleotide sequence ID" value="NZ_JADCKQ010000002.1"/>
</dbReference>
<evidence type="ECO:0000256" key="1">
    <source>
        <dbReference type="ARBA" id="ARBA00004651"/>
    </source>
</evidence>
<keyword evidence="5 8" id="KW-0812">Transmembrane</keyword>
<feature type="transmembrane region" description="Helical" evidence="8">
    <location>
        <begin position="165"/>
        <end position="187"/>
    </location>
</feature>
<feature type="transmembrane region" description="Helical" evidence="8">
    <location>
        <begin position="21"/>
        <end position="40"/>
    </location>
</feature>
<keyword evidence="6 8" id="KW-1133">Transmembrane helix</keyword>
<keyword evidence="11" id="KW-1185">Reference proteome</keyword>
<feature type="domain" description="Major facilitator superfamily (MFS) profile" evidence="9">
    <location>
        <begin position="17"/>
        <end position="401"/>
    </location>
</feature>
<organism evidence="10 11">
    <name type="scientific">Halocynthiibacter styelae</name>
    <dbReference type="NCBI Taxonomy" id="2761955"/>
    <lineage>
        <taxon>Bacteria</taxon>
        <taxon>Pseudomonadati</taxon>
        <taxon>Pseudomonadota</taxon>
        <taxon>Alphaproteobacteria</taxon>
        <taxon>Rhodobacterales</taxon>
        <taxon>Paracoccaceae</taxon>
        <taxon>Halocynthiibacter</taxon>
    </lineage>
</organism>
<feature type="transmembrane region" description="Helical" evidence="8">
    <location>
        <begin position="108"/>
        <end position="128"/>
    </location>
</feature>
<comment type="subcellular location">
    <subcellularLocation>
        <location evidence="8">Cell inner membrane</location>
        <topology evidence="8">Multi-pass membrane protein</topology>
    </subcellularLocation>
    <subcellularLocation>
        <location evidence="1">Cell membrane</location>
        <topology evidence="1">Multi-pass membrane protein</topology>
    </subcellularLocation>
</comment>
<name>A0A8J7LUE4_9RHOB</name>
<evidence type="ECO:0000256" key="2">
    <source>
        <dbReference type="ARBA" id="ARBA00006236"/>
    </source>
</evidence>
<protein>
    <recommendedName>
        <fullName evidence="8">Bcr/CflA family efflux transporter</fullName>
    </recommendedName>
</protein>
<dbReference type="GO" id="GO:0042910">
    <property type="term" value="F:xenobiotic transmembrane transporter activity"/>
    <property type="evidence" value="ECO:0007669"/>
    <property type="project" value="InterPro"/>
</dbReference>
<keyword evidence="4" id="KW-1003">Cell membrane</keyword>
<evidence type="ECO:0000313" key="10">
    <source>
        <dbReference type="EMBL" id="MBI1492697.1"/>
    </source>
</evidence>
<dbReference type="InterPro" id="IPR020846">
    <property type="entry name" value="MFS_dom"/>
</dbReference>
<comment type="caution">
    <text evidence="10">The sequence shown here is derived from an EMBL/GenBank/DDBJ whole genome shotgun (WGS) entry which is preliminary data.</text>
</comment>
<dbReference type="Gene3D" id="1.20.1720.10">
    <property type="entry name" value="Multidrug resistance protein D"/>
    <property type="match status" value="1"/>
</dbReference>
<sequence>MSIKPKSRYFDNTTPPHISTLILMVGVSTLSMNIFLPSLQGMAEYFDVEYRVMQLSVALYLGMNAVMQLIVGPISDRFGRRPVVLVAIILFILMTLGCIFAPNAAVFLMFRMAQAVIVTAMVLSRAIIRDMVPAEEAASMMGYVTMGMAVIPMIAPGIGGVLDSIWGWQASFWVMFLTGILLFGICWKDQGETAVRREGGFQRQIRDMPELLMSPRFWGYAISSALTAGAFFSYLGGATFVGEEIFGMGKVKLGFFFGAPAIGYMIGNFISGRYSVRMGINRMIATGTIFGAFGTGLSLLIFLTGYGSEYTFFGFMIFVGLGNGMVIPNATAGALSVRPHLAGSASGLSGAIMLAGGAALSALAGTLLNHETGATPLLWMMFLVTAAAGGVIWLVSVREARLEAE</sequence>
<evidence type="ECO:0000256" key="7">
    <source>
        <dbReference type="ARBA" id="ARBA00023136"/>
    </source>
</evidence>
<dbReference type="Proteomes" id="UP000640583">
    <property type="component" value="Unassembled WGS sequence"/>
</dbReference>
<dbReference type="AlphaFoldDB" id="A0A8J7LUE4"/>
<dbReference type="GO" id="GO:1990961">
    <property type="term" value="P:xenobiotic detoxification by transmembrane export across the plasma membrane"/>
    <property type="evidence" value="ECO:0007669"/>
    <property type="project" value="InterPro"/>
</dbReference>
<dbReference type="Pfam" id="PF07690">
    <property type="entry name" value="MFS_1"/>
    <property type="match status" value="1"/>
</dbReference>
<feature type="transmembrane region" description="Helical" evidence="8">
    <location>
        <begin position="312"/>
        <end position="335"/>
    </location>
</feature>
<feature type="transmembrane region" description="Helical" evidence="8">
    <location>
        <begin position="217"/>
        <end position="241"/>
    </location>
</feature>